<gene>
    <name evidence="1" type="ORF">O6H91_23G004200</name>
</gene>
<organism evidence="1 2">
    <name type="scientific">Diphasiastrum complanatum</name>
    <name type="common">Issler's clubmoss</name>
    <name type="synonym">Lycopodium complanatum</name>
    <dbReference type="NCBI Taxonomy" id="34168"/>
    <lineage>
        <taxon>Eukaryota</taxon>
        <taxon>Viridiplantae</taxon>
        <taxon>Streptophyta</taxon>
        <taxon>Embryophyta</taxon>
        <taxon>Tracheophyta</taxon>
        <taxon>Lycopodiopsida</taxon>
        <taxon>Lycopodiales</taxon>
        <taxon>Lycopodiaceae</taxon>
        <taxon>Lycopodioideae</taxon>
        <taxon>Diphasiastrum</taxon>
    </lineage>
</organism>
<protein>
    <submittedName>
        <fullName evidence="1">Uncharacterized protein</fullName>
    </submittedName>
</protein>
<comment type="caution">
    <text evidence="1">The sequence shown here is derived from an EMBL/GenBank/DDBJ whole genome shotgun (WGS) entry which is preliminary data.</text>
</comment>
<dbReference type="Proteomes" id="UP001162992">
    <property type="component" value="Chromosome 23"/>
</dbReference>
<accession>A0ACC2A7P5</accession>
<dbReference type="EMBL" id="CM055114">
    <property type="protein sequence ID" value="KAJ7513553.1"/>
    <property type="molecule type" value="Genomic_DNA"/>
</dbReference>
<proteinExistence type="predicted"/>
<evidence type="ECO:0000313" key="1">
    <source>
        <dbReference type="EMBL" id="KAJ7513553.1"/>
    </source>
</evidence>
<keyword evidence="2" id="KW-1185">Reference proteome</keyword>
<reference evidence="2" key="1">
    <citation type="journal article" date="2024" name="Proc. Natl. Acad. Sci. U.S.A.">
        <title>Extraordinary preservation of gene collinearity over three hundred million years revealed in homosporous lycophytes.</title>
        <authorList>
            <person name="Li C."/>
            <person name="Wickell D."/>
            <person name="Kuo L.Y."/>
            <person name="Chen X."/>
            <person name="Nie B."/>
            <person name="Liao X."/>
            <person name="Peng D."/>
            <person name="Ji J."/>
            <person name="Jenkins J."/>
            <person name="Williams M."/>
            <person name="Shu S."/>
            <person name="Plott C."/>
            <person name="Barry K."/>
            <person name="Rajasekar S."/>
            <person name="Grimwood J."/>
            <person name="Han X."/>
            <person name="Sun S."/>
            <person name="Hou Z."/>
            <person name="He W."/>
            <person name="Dai G."/>
            <person name="Sun C."/>
            <person name="Schmutz J."/>
            <person name="Leebens-Mack J.H."/>
            <person name="Li F.W."/>
            <person name="Wang L."/>
        </authorList>
    </citation>
    <scope>NUCLEOTIDE SEQUENCE [LARGE SCALE GENOMIC DNA]</scope>
    <source>
        <strain evidence="2">cv. PW_Plant_1</strain>
    </source>
</reference>
<sequence length="657" mass="72305">MLSERTRLVFSPPGVCMLDVMPALVKNGSVCFRKYEERQWMKGLGFSNKTNLKTAKRLDYRFLRKYRVRSHSSKSSHAFSSCIKNQLDRRKGLTVCKLLGKFSDSPTSSDSVPLSEGKELQSNTGMRPVGTSSTECEPCTDLHQTSANENNILTSDIDCSSRESQAAFWQENDLRKRISSVIRVLSGSSVSETDVSSGIPVELHKESKGFKDLASKFLRLLDGTNPSPLEPRRRKLRSILRRMEEEFFQFAGLLGTYICIITGTGAILATGMQLSGGDIHQESILWFSWLAGVILGSMIGSNQVLESQAKAGPRNVVITGSTRGLGKALAREFLRAGDNVVVASRSPESVRSAVTELQEELKKRNGSMQLKEQEDGDSWFVKAEKGKLKVVGTNCDVSDSEQVQALGSLAVRELGSIDIWINNAGMNKGFRPFVEFSNEEIEQIISTNLLGSIICTREAIRIMKSQPKKGHIFNMDGAGSDGASTPLTAVYGASKSGLRQFHASLLKECRRSRVGIHTASPGMVLTDLLLSGSSLQNKKVFNFICEQPETVARALVPKMRAIKGTGQAINYLTPPRLIIAIVTAWLRRGRWFDEEGKAVYAAEADRLRMWAEERQRSHITAAMEMVPSSAWVSLFSSSVICAYIILSSSSSSNMPGT</sequence>
<evidence type="ECO:0000313" key="2">
    <source>
        <dbReference type="Proteomes" id="UP001162992"/>
    </source>
</evidence>
<name>A0ACC2A7P5_DIPCM</name>